<sequence length="305" mass="34540">MKKLLMLIIFAATLVLSACSTYQEVSSNKEENKRTITVEQAGELEIPYDVERALLFRATDPLNAHLLGVKPAGVNEILKENKYIEENLKDVAFITPGDLDHIKTLDPDLIITYAPDDYSSEYVDIAPTIEMIYNSSFLSPYKKRVYLTHFYHLGVMLNKEQEAKDIIDEWMTTMTELKRGLPFNASEYDAVVLTEIDGGYQAVPKFGSFGTEAIYDVLGFNLNKEAKRLMENNATTVESLDQLKDFEADYVFISSNEDPKTLKTKVKNEAGMDESRVVIMNLDDFRTNDLISVEGQTKEIIDALK</sequence>
<dbReference type="InterPro" id="IPR051313">
    <property type="entry name" value="Bact_iron-sidero_bind"/>
</dbReference>
<dbReference type="PROSITE" id="PS51257">
    <property type="entry name" value="PROKAR_LIPOPROTEIN"/>
    <property type="match status" value="1"/>
</dbReference>
<dbReference type="RefSeq" id="WP_186088474.1">
    <property type="nucleotide sequence ID" value="NZ_BMDB01000004.1"/>
</dbReference>
<keyword evidence="3" id="KW-0813">Transport</keyword>
<evidence type="ECO:0000256" key="2">
    <source>
        <dbReference type="ARBA" id="ARBA00008814"/>
    </source>
</evidence>
<feature type="chain" id="PRO_5038875054" evidence="5">
    <location>
        <begin position="18"/>
        <end position="305"/>
    </location>
</feature>
<organism evidence="7 8">
    <name type="scientific">Phocicoccus schoeneichii</name>
    <dbReference type="NCBI Taxonomy" id="1812261"/>
    <lineage>
        <taxon>Bacteria</taxon>
        <taxon>Bacillati</taxon>
        <taxon>Bacillota</taxon>
        <taxon>Bacilli</taxon>
        <taxon>Bacillales</taxon>
        <taxon>Salinicoccaceae</taxon>
        <taxon>Phocicoccus</taxon>
    </lineage>
</organism>
<comment type="subcellular location">
    <subcellularLocation>
        <location evidence="1">Cell envelope</location>
    </subcellularLocation>
</comment>
<dbReference type="GO" id="GO:0030288">
    <property type="term" value="C:outer membrane-bounded periplasmic space"/>
    <property type="evidence" value="ECO:0007669"/>
    <property type="project" value="TreeGrafter"/>
</dbReference>
<evidence type="ECO:0000259" key="6">
    <source>
        <dbReference type="PROSITE" id="PS50983"/>
    </source>
</evidence>
<accession>A0A6V7RPS0</accession>
<feature type="domain" description="Fe/B12 periplasmic-binding" evidence="6">
    <location>
        <begin position="52"/>
        <end position="305"/>
    </location>
</feature>
<dbReference type="GO" id="GO:1901678">
    <property type="term" value="P:iron coordination entity transport"/>
    <property type="evidence" value="ECO:0007669"/>
    <property type="project" value="UniProtKB-ARBA"/>
</dbReference>
<dbReference type="Gene3D" id="3.40.50.1980">
    <property type="entry name" value="Nitrogenase molybdenum iron protein domain"/>
    <property type="match status" value="2"/>
</dbReference>
<evidence type="ECO:0000256" key="1">
    <source>
        <dbReference type="ARBA" id="ARBA00004196"/>
    </source>
</evidence>
<dbReference type="EMBL" id="CAJEWE010000011">
    <property type="protein sequence ID" value="CAD2079622.1"/>
    <property type="molecule type" value="Genomic_DNA"/>
</dbReference>
<dbReference type="PANTHER" id="PTHR30532">
    <property type="entry name" value="IRON III DICITRATE-BINDING PERIPLASMIC PROTEIN"/>
    <property type="match status" value="1"/>
</dbReference>
<dbReference type="PROSITE" id="PS50983">
    <property type="entry name" value="FE_B12_PBP"/>
    <property type="match status" value="1"/>
</dbReference>
<evidence type="ECO:0000256" key="4">
    <source>
        <dbReference type="ARBA" id="ARBA00022729"/>
    </source>
</evidence>
<evidence type="ECO:0000256" key="3">
    <source>
        <dbReference type="ARBA" id="ARBA00022448"/>
    </source>
</evidence>
<dbReference type="InterPro" id="IPR002491">
    <property type="entry name" value="ABC_transptr_periplasmic_BD"/>
</dbReference>
<dbReference type="AlphaFoldDB" id="A0A6V7RPS0"/>
<dbReference type="PANTHER" id="PTHR30532:SF29">
    <property type="entry name" value="FE(3+) DICITRATE-BINDING PERIPLASMIC PROTEIN"/>
    <property type="match status" value="1"/>
</dbReference>
<evidence type="ECO:0000313" key="7">
    <source>
        <dbReference type="EMBL" id="CAD2079622.1"/>
    </source>
</evidence>
<gene>
    <name evidence="7" type="ORF">JEOSCH030_01673</name>
</gene>
<dbReference type="SUPFAM" id="SSF53807">
    <property type="entry name" value="Helical backbone' metal receptor"/>
    <property type="match status" value="1"/>
</dbReference>
<keyword evidence="8" id="KW-1185">Reference proteome</keyword>
<comment type="caution">
    <text evidence="7">The sequence shown here is derived from an EMBL/GenBank/DDBJ whole genome shotgun (WGS) entry which is preliminary data.</text>
</comment>
<keyword evidence="4 5" id="KW-0732">Signal</keyword>
<name>A0A6V7RPS0_9BACL</name>
<protein>
    <submittedName>
        <fullName evidence="7">Periplasmic binding protein</fullName>
    </submittedName>
</protein>
<evidence type="ECO:0000256" key="5">
    <source>
        <dbReference type="SAM" id="SignalP"/>
    </source>
</evidence>
<comment type="similarity">
    <text evidence="2">Belongs to the bacterial solute-binding protein 8 family.</text>
</comment>
<dbReference type="Proteomes" id="UP000521032">
    <property type="component" value="Unassembled WGS sequence"/>
</dbReference>
<feature type="signal peptide" evidence="5">
    <location>
        <begin position="1"/>
        <end position="17"/>
    </location>
</feature>
<dbReference type="Pfam" id="PF01497">
    <property type="entry name" value="Peripla_BP_2"/>
    <property type="match status" value="1"/>
</dbReference>
<proteinExistence type="inferred from homology"/>
<reference evidence="7 8" key="1">
    <citation type="submission" date="2020-07" db="EMBL/GenBank/DDBJ databases">
        <authorList>
            <person name="Criscuolo A."/>
        </authorList>
    </citation>
    <scope>NUCLEOTIDE SEQUENCE [LARGE SCALE GENOMIC DNA]</scope>
    <source>
        <strain evidence="8">CIP 111030</strain>
    </source>
</reference>
<evidence type="ECO:0000313" key="8">
    <source>
        <dbReference type="Proteomes" id="UP000521032"/>
    </source>
</evidence>